<comment type="caution">
    <text evidence="2">The sequence shown here is derived from an EMBL/GenBank/DDBJ whole genome shotgun (WGS) entry which is preliminary data.</text>
</comment>
<dbReference type="Proteomes" id="UP001499909">
    <property type="component" value="Unassembled WGS sequence"/>
</dbReference>
<feature type="region of interest" description="Disordered" evidence="1">
    <location>
        <begin position="16"/>
        <end position="35"/>
    </location>
</feature>
<proteinExistence type="predicted"/>
<evidence type="ECO:0000313" key="2">
    <source>
        <dbReference type="EMBL" id="GAA3954312.1"/>
    </source>
</evidence>
<keyword evidence="3" id="KW-1185">Reference proteome</keyword>
<accession>A0ABP7NUB9</accession>
<evidence type="ECO:0000313" key="3">
    <source>
        <dbReference type="Proteomes" id="UP001499909"/>
    </source>
</evidence>
<reference evidence="3" key="1">
    <citation type="journal article" date="2019" name="Int. J. Syst. Evol. Microbiol.">
        <title>The Global Catalogue of Microorganisms (GCM) 10K type strain sequencing project: providing services to taxonomists for standard genome sequencing and annotation.</title>
        <authorList>
            <consortium name="The Broad Institute Genomics Platform"/>
            <consortium name="The Broad Institute Genome Sequencing Center for Infectious Disease"/>
            <person name="Wu L."/>
            <person name="Ma J."/>
        </authorList>
    </citation>
    <scope>NUCLEOTIDE SEQUENCE [LARGE SCALE GENOMIC DNA]</scope>
    <source>
        <strain evidence="3">JCM 17214</strain>
    </source>
</reference>
<evidence type="ECO:0000256" key="1">
    <source>
        <dbReference type="SAM" id="MobiDB-lite"/>
    </source>
</evidence>
<gene>
    <name evidence="2" type="ORF">GCM10022406_39880</name>
</gene>
<sequence length="65" mass="6763">MAAQDGHLEAGINEHVGQAGANEAGTTGNEDFSGHGGGAASWTLSAIGFWELYWKTECKLIAISQ</sequence>
<organism evidence="2 3">
    <name type="scientific">Hymenobacter algoricola</name>
    <dbReference type="NCBI Taxonomy" id="486267"/>
    <lineage>
        <taxon>Bacteria</taxon>
        <taxon>Pseudomonadati</taxon>
        <taxon>Bacteroidota</taxon>
        <taxon>Cytophagia</taxon>
        <taxon>Cytophagales</taxon>
        <taxon>Hymenobacteraceae</taxon>
        <taxon>Hymenobacter</taxon>
    </lineage>
</organism>
<dbReference type="EMBL" id="BAABDH010000113">
    <property type="protein sequence ID" value="GAA3954312.1"/>
    <property type="molecule type" value="Genomic_DNA"/>
</dbReference>
<name>A0ABP7NUB9_9BACT</name>
<protein>
    <submittedName>
        <fullName evidence="2">Uncharacterized protein</fullName>
    </submittedName>
</protein>